<reference evidence="2" key="1">
    <citation type="journal article" date="2012" name="Bioengineered">
        <title>Additional insights into the genome of the oleaginous model alga Nannochloropsis gaditana.</title>
        <authorList>
            <person name="Jinkerson R.E."/>
            <person name="Radakovits R."/>
            <person name="Posewitz M.C."/>
        </authorList>
    </citation>
    <scope>NUCLEOTIDE SEQUENCE</scope>
    <source>
        <strain evidence="2">CCMP526</strain>
    </source>
</reference>
<proteinExistence type="evidence at transcript level"/>
<feature type="non-terminal residue" evidence="2">
    <location>
        <position position="108"/>
    </location>
</feature>
<feature type="non-terminal residue" evidence="2">
    <location>
        <position position="1"/>
    </location>
</feature>
<keyword evidence="1" id="KW-0560">Oxidoreductase</keyword>
<sequence>GGGGGREATEDKDQAIGGEKARLLAVADISCDVHGSLEFLTRTTSLERPIFNYRPDTEESLEEVDGRGVVVGAVDILRAELPQEASLAFGDALLPLLPALLSGEGGKE</sequence>
<dbReference type="EMBL" id="JU974794">
    <property type="protein sequence ID" value="AFJ69122.1"/>
    <property type="molecule type" value="mRNA"/>
</dbReference>
<dbReference type="PANTHER" id="PTHR11133:SF22">
    <property type="entry name" value="ALPHA-AMINOADIPIC SEMIALDEHYDE SYNTHASE, MITOCHONDRIAL"/>
    <property type="match status" value="1"/>
</dbReference>
<dbReference type="GO" id="GO:0005737">
    <property type="term" value="C:cytoplasm"/>
    <property type="evidence" value="ECO:0007669"/>
    <property type="project" value="TreeGrafter"/>
</dbReference>
<gene>
    <name evidence="2" type="ORF">NGATSA_3047100</name>
</gene>
<dbReference type="GO" id="GO:0019878">
    <property type="term" value="P:lysine biosynthetic process via aminoadipic acid"/>
    <property type="evidence" value="ECO:0007669"/>
    <property type="project" value="TreeGrafter"/>
</dbReference>
<accession>I2CQD9</accession>
<organism evidence="2">
    <name type="scientific">Nannochloropsis gaditana (strain CCMP526)</name>
    <name type="common">Green microalga</name>
    <name type="synonym">Microchloropsis gaditana</name>
    <dbReference type="NCBI Taxonomy" id="1093141"/>
    <lineage>
        <taxon>Eukaryota</taxon>
        <taxon>Sar</taxon>
        <taxon>Stramenopiles</taxon>
        <taxon>Ochrophyta</taxon>
        <taxon>Eustigmatophyceae</taxon>
        <taxon>Eustigmatales</taxon>
        <taxon>Monodopsidaceae</taxon>
        <taxon>Nannochloropsis</taxon>
    </lineage>
</organism>
<dbReference type="PANTHER" id="PTHR11133">
    <property type="entry name" value="SACCHAROPINE DEHYDROGENASE"/>
    <property type="match status" value="1"/>
</dbReference>
<reference evidence="2" key="2">
    <citation type="journal article" date="2012" name="Nat. Commun.">
        <title>Draft genome sequence and genetic transformation of the oleaginous alga Nannochloropis gaditana.</title>
        <authorList>
            <person name="Radakovits R."/>
            <person name="Jinkerson R.E."/>
            <person name="Fuerstenberg S.I."/>
            <person name="Tae H."/>
            <person name="Settlage R.E."/>
            <person name="Boore J.L."/>
            <person name="Posewitz M.C."/>
        </authorList>
    </citation>
    <scope>NUCLEOTIDE SEQUENCE</scope>
    <source>
        <strain evidence="2">CCMP526</strain>
    </source>
</reference>
<evidence type="ECO:0000313" key="2">
    <source>
        <dbReference type="EMBL" id="AFJ69122.1"/>
    </source>
</evidence>
<dbReference type="GO" id="GO:0004753">
    <property type="term" value="F:saccharopine dehydrogenase activity"/>
    <property type="evidence" value="ECO:0007669"/>
    <property type="project" value="TreeGrafter"/>
</dbReference>
<protein>
    <submittedName>
        <fullName evidence="2">Aminoadipic semialdehyde synthase</fullName>
    </submittedName>
</protein>
<dbReference type="AlphaFoldDB" id="I2CQD9"/>
<evidence type="ECO:0000256" key="1">
    <source>
        <dbReference type="ARBA" id="ARBA00023002"/>
    </source>
</evidence>
<name>I2CQD9_NANGC</name>
<dbReference type="InterPro" id="IPR051168">
    <property type="entry name" value="AASS"/>
</dbReference>
<dbReference type="Gene3D" id="3.40.50.720">
    <property type="entry name" value="NAD(P)-binding Rossmann-like Domain"/>
    <property type="match status" value="1"/>
</dbReference>